<feature type="transmembrane region" description="Helical" evidence="1">
    <location>
        <begin position="6"/>
        <end position="26"/>
    </location>
</feature>
<dbReference type="EMBL" id="JBEPLW010000002">
    <property type="protein sequence ID" value="MET3574699.1"/>
    <property type="molecule type" value="Genomic_DNA"/>
</dbReference>
<accession>A0ABV2G8U6</accession>
<protein>
    <submittedName>
        <fullName evidence="2">F0F1-type ATP synthase membrane subunit c/vacuolar-type H+-ATPase subunit K</fullName>
    </submittedName>
</protein>
<keyword evidence="3" id="KW-1185">Reference proteome</keyword>
<comment type="caution">
    <text evidence="2">The sequence shown here is derived from an EMBL/GenBank/DDBJ whole genome shotgun (WGS) entry which is preliminary data.</text>
</comment>
<evidence type="ECO:0000256" key="1">
    <source>
        <dbReference type="SAM" id="Phobius"/>
    </source>
</evidence>
<dbReference type="Proteomes" id="UP001549099">
    <property type="component" value="Unassembled WGS sequence"/>
</dbReference>
<keyword evidence="1" id="KW-0812">Transmembrane</keyword>
<proteinExistence type="predicted"/>
<gene>
    <name evidence="2" type="ORF">ABID49_000581</name>
</gene>
<sequence>MNSMIYIMAGVVVLTGVLSAIMMAQLGSERE</sequence>
<organism evidence="2 3">
    <name type="scientific">Bhargavaea ullalensis</name>
    <dbReference type="NCBI Taxonomy" id="1265685"/>
    <lineage>
        <taxon>Bacteria</taxon>
        <taxon>Bacillati</taxon>
        <taxon>Bacillota</taxon>
        <taxon>Bacilli</taxon>
        <taxon>Bacillales</taxon>
        <taxon>Caryophanaceae</taxon>
        <taxon>Bhargavaea</taxon>
    </lineage>
</organism>
<keyword evidence="1" id="KW-0472">Membrane</keyword>
<name>A0ABV2G8U6_9BACL</name>
<evidence type="ECO:0000313" key="3">
    <source>
        <dbReference type="Proteomes" id="UP001549099"/>
    </source>
</evidence>
<evidence type="ECO:0000313" key="2">
    <source>
        <dbReference type="EMBL" id="MET3574699.1"/>
    </source>
</evidence>
<keyword evidence="1" id="KW-1133">Transmembrane helix</keyword>
<reference evidence="2 3" key="1">
    <citation type="submission" date="2024-06" db="EMBL/GenBank/DDBJ databases">
        <title>Genomic Encyclopedia of Type Strains, Phase IV (KMG-IV): sequencing the most valuable type-strain genomes for metagenomic binning, comparative biology and taxonomic classification.</title>
        <authorList>
            <person name="Goeker M."/>
        </authorList>
    </citation>
    <scope>NUCLEOTIDE SEQUENCE [LARGE SCALE GENOMIC DNA]</scope>
    <source>
        <strain evidence="2 3">DSM 26128</strain>
    </source>
</reference>